<geneLocation type="mitochondrion" evidence="1"/>
<dbReference type="EMBL" id="KY362439">
    <property type="protein sequence ID" value="AUD56721.1"/>
    <property type="molecule type" value="Genomic_DNA"/>
</dbReference>
<dbReference type="AlphaFoldDB" id="A0A2H4Y9V7"/>
<reference evidence="1" key="1">
    <citation type="submission" date="2016-12" db="EMBL/GenBank/DDBJ databases">
        <title>The complete mitochondrial genome of the lichenized fungus Parmotrema stuppeum.</title>
        <authorList>
            <person name="Goebl A.M."/>
            <person name="Stanley J.T.B."/>
            <person name="Pogoda C.S."/>
            <person name="Keepers K.G."/>
            <person name="White K."/>
            <person name="Tripp E.A."/>
            <person name="Lendemer J.C."/>
            <person name="Kane N.C."/>
        </authorList>
    </citation>
    <scope>NUCLEOTIDE SEQUENCE</scope>
</reference>
<sequence>MLVHAQINFLSKASNTINNIKLTKVIAYYINTRKTLANAMLEISNKFLQLKEFIDLLKCFKNRSKKISLKPNNIGYLHTIVNMMRVPGAPTMRNKVSPVFNYKNAPFGPHTTTKELYYKIWRIWDNIKKLYEKYQTTHICYDALLSFLANHSQKPRTNAEKDIREYRLDLNLLNPSDQRTFDDYLNDGNIEINNQNNKVVLKSLARDFRVNESEIMGMMLDLLIFFFNRTPEQQDIWRIRQQPKETISNREPDFYIQCLKNKDYYTKIYVECKTFGADNFNSMLKQIHEPGLFLLGDEGHYEEEFDPHTKELKLTGSSQFVILVRGTRIAFLERYNYSFMNTNVNAHNGIIPLTVPVDTTYGIENPRLAAIMDKYRHLCFEDTEFPFCTGNNVTGKYYVFDLIAHPEACQALFIYITSELPRIHIMNEYYK</sequence>
<proteinExistence type="predicted"/>
<protein>
    <submittedName>
        <fullName evidence="1">Uncharacterized protein</fullName>
    </submittedName>
</protein>
<keyword evidence="1" id="KW-0496">Mitochondrion</keyword>
<organism evidence="1">
    <name type="scientific">Parmotrema stuppeum</name>
    <dbReference type="NCBI Taxonomy" id="2041279"/>
    <lineage>
        <taxon>Eukaryota</taxon>
        <taxon>Fungi</taxon>
        <taxon>Dikarya</taxon>
        <taxon>Ascomycota</taxon>
        <taxon>Pezizomycotina</taxon>
        <taxon>Lecanoromycetes</taxon>
        <taxon>OSLEUM clade</taxon>
        <taxon>Lecanoromycetidae</taxon>
        <taxon>Lecanorales</taxon>
        <taxon>Lecanorineae</taxon>
        <taxon>Parmeliaceae</taxon>
        <taxon>Parmotrema</taxon>
    </lineage>
</organism>
<name>A0A2H4Y9V7_9LECA</name>
<accession>A0A2H4Y9V7</accession>
<evidence type="ECO:0000313" key="1">
    <source>
        <dbReference type="EMBL" id="AUD56721.1"/>
    </source>
</evidence>